<dbReference type="SMART" id="SM01190">
    <property type="entry name" value="EMP24_GP25L"/>
    <property type="match status" value="1"/>
</dbReference>
<dbReference type="InterPro" id="IPR009038">
    <property type="entry name" value="GOLD_dom"/>
</dbReference>
<evidence type="ECO:0000256" key="9">
    <source>
        <dbReference type="SAM" id="MobiDB-lite"/>
    </source>
</evidence>
<feature type="region of interest" description="Disordered" evidence="9">
    <location>
        <begin position="1"/>
        <end position="26"/>
    </location>
</feature>
<keyword evidence="7 10" id="KW-0472">Membrane</keyword>
<evidence type="ECO:0000256" key="3">
    <source>
        <dbReference type="ARBA" id="ARBA00022473"/>
    </source>
</evidence>
<organism evidence="12">
    <name type="scientific">Daphnia sinensis</name>
    <dbReference type="NCBI Taxonomy" id="1820382"/>
    <lineage>
        <taxon>Eukaryota</taxon>
        <taxon>Metazoa</taxon>
        <taxon>Ecdysozoa</taxon>
        <taxon>Arthropoda</taxon>
        <taxon>Crustacea</taxon>
        <taxon>Branchiopoda</taxon>
        <taxon>Diplostraca</taxon>
        <taxon>Cladocera</taxon>
        <taxon>Anomopoda</taxon>
        <taxon>Daphniidae</taxon>
        <taxon>Daphnia</taxon>
        <taxon>Daphnia similis group</taxon>
    </lineage>
</organism>
<dbReference type="GO" id="GO:0012505">
    <property type="term" value="C:endomembrane system"/>
    <property type="evidence" value="ECO:0007669"/>
    <property type="project" value="UniProtKB-SubCell"/>
</dbReference>
<proteinExistence type="evidence at transcript level"/>
<dbReference type="AlphaFoldDB" id="A0A4Y7ND98"/>
<accession>A0A4Y7ND98</accession>
<evidence type="ECO:0000256" key="2">
    <source>
        <dbReference type="ARBA" id="ARBA00007104"/>
    </source>
</evidence>
<evidence type="ECO:0000259" key="11">
    <source>
        <dbReference type="PROSITE" id="PS50866"/>
    </source>
</evidence>
<protein>
    <submittedName>
        <fullName evidence="12">EOG090X0AV2</fullName>
    </submittedName>
</protein>
<dbReference type="SUPFAM" id="SSF101576">
    <property type="entry name" value="Supernatant protein factor (SPF), C-terminal domain"/>
    <property type="match status" value="1"/>
</dbReference>
<dbReference type="InterPro" id="IPR036598">
    <property type="entry name" value="GOLD_dom_sf"/>
</dbReference>
<comment type="subcellular location">
    <subcellularLocation>
        <location evidence="8">Endomembrane system</location>
        <topology evidence="8">Single-pass membrane protein</topology>
    </subcellularLocation>
    <subcellularLocation>
        <location evidence="1">Membrane</location>
        <topology evidence="1">Single-pass type I membrane protein</topology>
    </subcellularLocation>
</comment>
<gene>
    <name evidence="12" type="primary">EOG090X0AV2</name>
</gene>
<dbReference type="Pfam" id="PF01105">
    <property type="entry name" value="EMP24_GP25L"/>
    <property type="match status" value="1"/>
</dbReference>
<dbReference type="PROSITE" id="PS50866">
    <property type="entry name" value="GOLD"/>
    <property type="match status" value="1"/>
</dbReference>
<evidence type="ECO:0000256" key="6">
    <source>
        <dbReference type="ARBA" id="ARBA00022989"/>
    </source>
</evidence>
<feature type="transmembrane region" description="Helical" evidence="10">
    <location>
        <begin position="340"/>
        <end position="359"/>
    </location>
</feature>
<evidence type="ECO:0000256" key="8">
    <source>
        <dbReference type="ARBA" id="ARBA00037847"/>
    </source>
</evidence>
<dbReference type="EMBL" id="LR021075">
    <property type="protein sequence ID" value="SVE90694.1"/>
    <property type="molecule type" value="mRNA"/>
</dbReference>
<evidence type="ECO:0000256" key="4">
    <source>
        <dbReference type="ARBA" id="ARBA00022692"/>
    </source>
</evidence>
<dbReference type="PANTHER" id="PTHR22811">
    <property type="entry name" value="TRANSMEMBRANE EMP24 DOMAIN-CONTAINING PROTEIN"/>
    <property type="match status" value="1"/>
</dbReference>
<feature type="domain" description="GOLD" evidence="11">
    <location>
        <begin position="193"/>
        <end position="275"/>
    </location>
</feature>
<dbReference type="GO" id="GO:0016020">
    <property type="term" value="C:membrane"/>
    <property type="evidence" value="ECO:0007669"/>
    <property type="project" value="UniProtKB-SubCell"/>
</dbReference>
<keyword evidence="3" id="KW-0217">Developmental protein</keyword>
<evidence type="ECO:0000256" key="10">
    <source>
        <dbReference type="SAM" id="Phobius"/>
    </source>
</evidence>
<keyword evidence="4 10" id="KW-0812">Transmembrane</keyword>
<comment type="similarity">
    <text evidence="2">Belongs to the EMP24/GP25L family.</text>
</comment>
<keyword evidence="6 10" id="KW-1133">Transmembrane helix</keyword>
<evidence type="ECO:0000256" key="5">
    <source>
        <dbReference type="ARBA" id="ARBA00022729"/>
    </source>
</evidence>
<evidence type="ECO:0000256" key="1">
    <source>
        <dbReference type="ARBA" id="ARBA00004479"/>
    </source>
</evidence>
<name>A0A4Y7ND98_9CRUS</name>
<sequence length="373" mass="41720">MFLTSPMGTSKPNQRSSKCRSNSKDRYRCSKYRRNSKFLFSKSRYNNKFRYSKFQCSSKYHRSSKYQCSSKYHRSSKSQYSSKSQSSSTNTASTNTASTNTASTNAASTNAASPNAASPNAASTNAASSTSASPNAAANASWSSSYATIAPWTRQPPVHIAQPPMTMPLFDENADDAPAVAMEYKVHVDPGKEECYFQFVQKGATIYVSFQVLRGGDGMAGFAVRNPSGQLVHPYQWKPASEFQEVSPTGGYYGICVDNQFSRFAAKLVNLYITTFRYDQWEKFTQELKDIDVSAENCTNILQGVDKRIQEILQMQQLARSREARDYNLLLDNETYVQNWSIAQCVVVIACFVVQVYFVKKLFETKSGGRGRI</sequence>
<keyword evidence="5" id="KW-0732">Signal</keyword>
<feature type="region of interest" description="Disordered" evidence="9">
    <location>
        <begin position="77"/>
        <end position="134"/>
    </location>
</feature>
<evidence type="ECO:0000256" key="7">
    <source>
        <dbReference type="ARBA" id="ARBA00023136"/>
    </source>
</evidence>
<dbReference type="InterPro" id="IPR015720">
    <property type="entry name" value="Emp24-like"/>
</dbReference>
<feature type="compositionally biased region" description="Polar residues" evidence="9">
    <location>
        <begin position="1"/>
        <end position="20"/>
    </location>
</feature>
<reference evidence="12" key="1">
    <citation type="submission" date="2018-08" db="EMBL/GenBank/DDBJ databases">
        <authorList>
            <person name="Cornetti L."/>
        </authorList>
    </citation>
    <scope>NUCLEOTIDE SEQUENCE</scope>
    <source>
        <strain evidence="12">RU-TY6-3</strain>
    </source>
</reference>
<evidence type="ECO:0000313" key="12">
    <source>
        <dbReference type="EMBL" id="SVE90694.1"/>
    </source>
</evidence>